<gene>
    <name evidence="4" type="primary">cyaY</name>
    <name evidence="5" type="ORF">GA0061081_10117</name>
</gene>
<sequence length="103" mass="12029">MNITQFHTLADHLFNKIELFLDDYADEHDIDLDYETNGNVITISFPNGSKIIVNTQEPLLQVWLATRKQGYHFDYVNDNWICNRTNESFDLIFSESVVEQSAQ</sequence>
<dbReference type="Gene3D" id="3.30.920.10">
    <property type="entry name" value="Frataxin/CyaY"/>
    <property type="match status" value="1"/>
</dbReference>
<dbReference type="PANTHER" id="PTHR16821">
    <property type="entry name" value="FRATAXIN"/>
    <property type="match status" value="1"/>
</dbReference>
<dbReference type="NCBIfam" id="TIGR03421">
    <property type="entry name" value="FeS_CyaY"/>
    <property type="match status" value="1"/>
</dbReference>
<comment type="similarity">
    <text evidence="1 4">Belongs to the frataxin family.</text>
</comment>
<dbReference type="Pfam" id="PF01491">
    <property type="entry name" value="Frataxin_Cyay"/>
    <property type="match status" value="1"/>
</dbReference>
<dbReference type="GO" id="GO:0008199">
    <property type="term" value="F:ferric iron binding"/>
    <property type="evidence" value="ECO:0007669"/>
    <property type="project" value="InterPro"/>
</dbReference>
<dbReference type="InterPro" id="IPR020895">
    <property type="entry name" value="Frataxin_CS"/>
</dbReference>
<dbReference type="RefSeq" id="WP_091345908.1">
    <property type="nucleotide sequence ID" value="NZ_FMAQ01000001.1"/>
</dbReference>
<dbReference type="GO" id="GO:0016226">
    <property type="term" value="P:iron-sulfur cluster assembly"/>
    <property type="evidence" value="ECO:0007669"/>
    <property type="project" value="UniProtKB-UniRule"/>
</dbReference>
<evidence type="ECO:0000256" key="4">
    <source>
        <dbReference type="HAMAP-Rule" id="MF_00142"/>
    </source>
</evidence>
<keyword evidence="3 4" id="KW-0408">Iron</keyword>
<organism evidence="5 6">
    <name type="scientific">Gilliamella bombicola</name>
    <dbReference type="NCBI Taxonomy" id="1798182"/>
    <lineage>
        <taxon>Bacteria</taxon>
        <taxon>Pseudomonadati</taxon>
        <taxon>Pseudomonadota</taxon>
        <taxon>Gammaproteobacteria</taxon>
        <taxon>Orbales</taxon>
        <taxon>Orbaceae</taxon>
        <taxon>Gilliamella</taxon>
    </lineage>
</organism>
<accession>A0A1C3YNR8</accession>
<name>A0A1C3YNR8_9GAMM</name>
<evidence type="ECO:0000313" key="5">
    <source>
        <dbReference type="EMBL" id="SCB71746.1"/>
    </source>
</evidence>
<dbReference type="InterPro" id="IPR047584">
    <property type="entry name" value="CyaY"/>
</dbReference>
<dbReference type="CDD" id="cd00503">
    <property type="entry name" value="Frataxin"/>
    <property type="match status" value="1"/>
</dbReference>
<dbReference type="InterPro" id="IPR036524">
    <property type="entry name" value="Frataxin/CyaY_sf"/>
</dbReference>
<evidence type="ECO:0000256" key="1">
    <source>
        <dbReference type="ARBA" id="ARBA00008183"/>
    </source>
</evidence>
<dbReference type="Proteomes" id="UP000199670">
    <property type="component" value="Unassembled WGS sequence"/>
</dbReference>
<dbReference type="EMBL" id="FMAQ01000001">
    <property type="protein sequence ID" value="SCB71746.1"/>
    <property type="molecule type" value="Genomic_DNA"/>
</dbReference>
<dbReference type="HAMAP" id="MF_00142">
    <property type="entry name" value="CyaY"/>
    <property type="match status" value="1"/>
</dbReference>
<dbReference type="PROSITE" id="PS50810">
    <property type="entry name" value="FRATAXIN_2"/>
    <property type="match status" value="1"/>
</dbReference>
<reference evidence="6" key="1">
    <citation type="submission" date="2016-08" db="EMBL/GenBank/DDBJ databases">
        <authorList>
            <person name="Varghese N."/>
            <person name="Submissions Spin"/>
        </authorList>
    </citation>
    <scope>NUCLEOTIDE SEQUENCE [LARGE SCALE GENOMIC DNA]</scope>
    <source>
        <strain evidence="6">R-53248</strain>
    </source>
</reference>
<dbReference type="GO" id="GO:0005829">
    <property type="term" value="C:cytosol"/>
    <property type="evidence" value="ECO:0007669"/>
    <property type="project" value="TreeGrafter"/>
</dbReference>
<keyword evidence="6" id="KW-1185">Reference proteome</keyword>
<dbReference type="STRING" id="1798182.GA0061081_10117"/>
<evidence type="ECO:0000313" key="6">
    <source>
        <dbReference type="Proteomes" id="UP000199670"/>
    </source>
</evidence>
<comment type="function">
    <text evidence="4">Involved in iron-sulfur (Fe-S) cluster assembly. May act as a regulator of Fe-S biogenesis.</text>
</comment>
<evidence type="ECO:0000256" key="2">
    <source>
        <dbReference type="ARBA" id="ARBA00022723"/>
    </source>
</evidence>
<dbReference type="AlphaFoldDB" id="A0A1C3YNR8"/>
<dbReference type="InterPro" id="IPR002908">
    <property type="entry name" value="Frataxin/CyaY"/>
</dbReference>
<dbReference type="PANTHER" id="PTHR16821:SF2">
    <property type="entry name" value="FRATAXIN, MITOCHONDRIAL"/>
    <property type="match status" value="1"/>
</dbReference>
<proteinExistence type="inferred from homology"/>
<dbReference type="SMART" id="SM01219">
    <property type="entry name" value="Frataxin_Cyay"/>
    <property type="match status" value="1"/>
</dbReference>
<evidence type="ECO:0000256" key="3">
    <source>
        <dbReference type="ARBA" id="ARBA00023004"/>
    </source>
</evidence>
<protein>
    <recommendedName>
        <fullName evidence="4">Iron-sulfur cluster assembly protein CyaY</fullName>
    </recommendedName>
</protein>
<dbReference type="SUPFAM" id="SSF55387">
    <property type="entry name" value="Frataxin/Nqo15-like"/>
    <property type="match status" value="1"/>
</dbReference>
<dbReference type="GO" id="GO:0008198">
    <property type="term" value="F:ferrous iron binding"/>
    <property type="evidence" value="ECO:0007669"/>
    <property type="project" value="TreeGrafter"/>
</dbReference>
<keyword evidence="2 4" id="KW-0479">Metal-binding</keyword>
<dbReference type="PROSITE" id="PS01344">
    <property type="entry name" value="FRATAXIN_1"/>
    <property type="match status" value="1"/>
</dbReference>
<dbReference type="OrthoDB" id="285675at2"/>